<evidence type="ECO:0000313" key="1">
    <source>
        <dbReference type="EMBL" id="BAJ88302.1"/>
    </source>
</evidence>
<reference evidence="1" key="1">
    <citation type="journal article" date="2011" name="Plant Physiol.">
        <title>Comprehensive sequence analysis of 24,783 barley full-length cDNAs derived from 12 clone libraries.</title>
        <authorList>
            <person name="Matsumoto T."/>
            <person name="Tanaka T."/>
            <person name="Sakai H."/>
            <person name="Amano N."/>
            <person name="Kanamori H."/>
            <person name="Kurita K."/>
            <person name="Kikuta A."/>
            <person name="Kamiya K."/>
            <person name="Yamamoto M."/>
            <person name="Ikawa H."/>
            <person name="Fujii N."/>
            <person name="Hori K."/>
            <person name="Itoh T."/>
            <person name="Sato K."/>
        </authorList>
    </citation>
    <scope>NUCLEOTIDE SEQUENCE</scope>
    <source>
        <tissue evidence="1">Shoot</tissue>
    </source>
</reference>
<proteinExistence type="evidence at transcript level"/>
<organism evidence="1">
    <name type="scientific">Hordeum vulgare subsp. vulgare</name>
    <name type="common">Domesticated barley</name>
    <dbReference type="NCBI Taxonomy" id="112509"/>
    <lineage>
        <taxon>Eukaryota</taxon>
        <taxon>Viridiplantae</taxon>
        <taxon>Streptophyta</taxon>
        <taxon>Embryophyta</taxon>
        <taxon>Tracheophyta</taxon>
        <taxon>Spermatophyta</taxon>
        <taxon>Magnoliopsida</taxon>
        <taxon>Liliopsida</taxon>
        <taxon>Poales</taxon>
        <taxon>Poaceae</taxon>
        <taxon>BOP clade</taxon>
        <taxon>Pooideae</taxon>
        <taxon>Triticodae</taxon>
        <taxon>Triticeae</taxon>
        <taxon>Hordeinae</taxon>
        <taxon>Hordeum</taxon>
    </lineage>
</organism>
<sequence>MDSLHLIASALFVLSGLRAHYCNKYSLRISM</sequence>
<name>F2CZN1_HORVV</name>
<accession>F2CZN1</accession>
<dbReference type="AlphaFoldDB" id="F2CZN1"/>
<dbReference type="EMBL" id="AK357087">
    <property type="protein sequence ID" value="BAJ88302.1"/>
    <property type="molecule type" value="mRNA"/>
</dbReference>
<protein>
    <submittedName>
        <fullName evidence="1">Predicted protein</fullName>
    </submittedName>
</protein>